<accession>A0A506U593</accession>
<evidence type="ECO:0000313" key="1">
    <source>
        <dbReference type="EMBL" id="TPW27719.1"/>
    </source>
</evidence>
<name>A0A506U593_9HYPH</name>
<gene>
    <name evidence="1" type="ORF">FJU11_10780</name>
</gene>
<dbReference type="EMBL" id="VHLH01000019">
    <property type="protein sequence ID" value="TPW27719.1"/>
    <property type="molecule type" value="Genomic_DNA"/>
</dbReference>
<dbReference type="Pfam" id="PF05988">
    <property type="entry name" value="DUF899"/>
    <property type="match status" value="1"/>
</dbReference>
<dbReference type="InterPro" id="IPR010296">
    <property type="entry name" value="DUF899_thioredox"/>
</dbReference>
<proteinExistence type="predicted"/>
<dbReference type="OrthoDB" id="7331188at2"/>
<reference evidence="1 2" key="1">
    <citation type="submission" date="2019-06" db="EMBL/GenBank/DDBJ databases">
        <authorList>
            <person name="Li M."/>
        </authorList>
    </citation>
    <scope>NUCLEOTIDE SEQUENCE [LARGE SCALE GENOMIC DNA]</scope>
    <source>
        <strain evidence="1 2">BGMRC6574</strain>
    </source>
</reference>
<dbReference type="Proteomes" id="UP000320314">
    <property type="component" value="Unassembled WGS sequence"/>
</dbReference>
<keyword evidence="2" id="KW-1185">Reference proteome</keyword>
<dbReference type="RefSeq" id="WP_141167064.1">
    <property type="nucleotide sequence ID" value="NZ_VHLH01000019.1"/>
</dbReference>
<comment type="caution">
    <text evidence="1">The sequence shown here is derived from an EMBL/GenBank/DDBJ whole genome shotgun (WGS) entry which is preliminary data.</text>
</comment>
<evidence type="ECO:0000313" key="2">
    <source>
        <dbReference type="Proteomes" id="UP000320314"/>
    </source>
</evidence>
<dbReference type="AlphaFoldDB" id="A0A506U593"/>
<dbReference type="InterPro" id="IPR036249">
    <property type="entry name" value="Thioredoxin-like_sf"/>
</dbReference>
<protein>
    <submittedName>
        <fullName evidence="1">DUF899 domain-containing protein</fullName>
    </submittedName>
</protein>
<sequence length="238" mass="27004">MIADIPNFADHKVVSQEEELKARMKHLRDEVALTHALDRLRAERRALPWVRVEKQYVFDAPTGKVELLDLFEGRSQLVVHHFMLTPGSDHVCPGCSFIADHTETARQHFEQADLSFAAISRAPVPQIERVKKRMGWTFAWVSSGDSDFNYDFTVAFTPEAKGDGGAPYNFGKERITKADDMFGISMFAMRDGAVYHTYSTYRRGAELLMGALNWLDLAPKGRNEEGAAHSWLRLHDAY</sequence>
<dbReference type="SUPFAM" id="SSF52833">
    <property type="entry name" value="Thioredoxin-like"/>
    <property type="match status" value="1"/>
</dbReference>
<organism evidence="1 2">
    <name type="scientific">Pararhizobium mangrovi</name>
    <dbReference type="NCBI Taxonomy" id="2590452"/>
    <lineage>
        <taxon>Bacteria</taxon>
        <taxon>Pseudomonadati</taxon>
        <taxon>Pseudomonadota</taxon>
        <taxon>Alphaproteobacteria</taxon>
        <taxon>Hyphomicrobiales</taxon>
        <taxon>Rhizobiaceae</taxon>
        <taxon>Rhizobium/Agrobacterium group</taxon>
        <taxon>Pararhizobium</taxon>
    </lineage>
</organism>